<keyword evidence="5" id="KW-1185">Reference proteome</keyword>
<reference evidence="4" key="3">
    <citation type="submission" date="2022-06" db="UniProtKB">
        <authorList>
            <consortium name="EnsemblMetazoa"/>
        </authorList>
    </citation>
    <scope>IDENTIFICATION</scope>
</reference>
<dbReference type="EMBL" id="WVUK01000059">
    <property type="protein sequence ID" value="KAF7491534.1"/>
    <property type="molecule type" value="Genomic_DNA"/>
</dbReference>
<feature type="coiled-coil region" evidence="1">
    <location>
        <begin position="542"/>
        <end position="623"/>
    </location>
</feature>
<evidence type="ECO:0000313" key="5">
    <source>
        <dbReference type="Proteomes" id="UP000070412"/>
    </source>
</evidence>
<evidence type="ECO:0000313" key="3">
    <source>
        <dbReference type="EMBL" id="KAF7491534.1"/>
    </source>
</evidence>
<evidence type="ECO:0000313" key="4">
    <source>
        <dbReference type="EnsemblMetazoa" id="KAF7491534.1"/>
    </source>
</evidence>
<feature type="coiled-coil region" evidence="1">
    <location>
        <begin position="277"/>
        <end position="336"/>
    </location>
</feature>
<name>A0A834VDW5_SARSC</name>
<dbReference type="EnsemblMetazoa" id="SSS_2680s_mrna">
    <property type="protein sequence ID" value="KAF7491534.1"/>
    <property type="gene ID" value="SSS_2680"/>
</dbReference>
<dbReference type="OrthoDB" id="6504663at2759"/>
<organism evidence="3">
    <name type="scientific">Sarcoptes scabiei</name>
    <name type="common">Itch mite</name>
    <name type="synonym">Acarus scabiei</name>
    <dbReference type="NCBI Taxonomy" id="52283"/>
    <lineage>
        <taxon>Eukaryota</taxon>
        <taxon>Metazoa</taxon>
        <taxon>Ecdysozoa</taxon>
        <taxon>Arthropoda</taxon>
        <taxon>Chelicerata</taxon>
        <taxon>Arachnida</taxon>
        <taxon>Acari</taxon>
        <taxon>Acariformes</taxon>
        <taxon>Sarcoptiformes</taxon>
        <taxon>Astigmata</taxon>
        <taxon>Psoroptidia</taxon>
        <taxon>Sarcoptoidea</taxon>
        <taxon>Sarcoptidae</taxon>
        <taxon>Sarcoptinae</taxon>
        <taxon>Sarcoptes</taxon>
    </lineage>
</organism>
<keyword evidence="1" id="KW-0175">Coiled coil</keyword>
<reference evidence="5" key="1">
    <citation type="journal article" date="2020" name="PLoS Negl. Trop. Dis.">
        <title>High-quality nuclear genome for Sarcoptes scabiei-A critical resource for a neglected parasite.</title>
        <authorList>
            <person name="Korhonen P.K."/>
            <person name="Gasser R.B."/>
            <person name="Ma G."/>
            <person name="Wang T."/>
            <person name="Stroehlein A.J."/>
            <person name="Young N.D."/>
            <person name="Ang C.S."/>
            <person name="Fernando D.D."/>
            <person name="Lu H.C."/>
            <person name="Taylor S."/>
            <person name="Reynolds S.L."/>
            <person name="Mofiz E."/>
            <person name="Najaraj S.H."/>
            <person name="Gowda H."/>
            <person name="Madugundu A."/>
            <person name="Renuse S."/>
            <person name="Holt D."/>
            <person name="Pandey A."/>
            <person name="Papenfuss A.T."/>
            <person name="Fischer K."/>
        </authorList>
    </citation>
    <scope>NUCLEOTIDE SEQUENCE [LARGE SCALE GENOMIC DNA]</scope>
</reference>
<feature type="coiled-coil region" evidence="1">
    <location>
        <begin position="417"/>
        <end position="448"/>
    </location>
</feature>
<dbReference type="AlphaFoldDB" id="A0A834VDW5"/>
<feature type="coiled-coil region" evidence="1">
    <location>
        <begin position="183"/>
        <end position="238"/>
    </location>
</feature>
<gene>
    <name evidence="3" type="ORF">SSS_2680</name>
</gene>
<evidence type="ECO:0000256" key="1">
    <source>
        <dbReference type="SAM" id="Coils"/>
    </source>
</evidence>
<feature type="compositionally biased region" description="Polar residues" evidence="2">
    <location>
        <begin position="75"/>
        <end position="93"/>
    </location>
</feature>
<sequence>MMEHGFSSLSINTIDPNRIDPNEFFNQQKEIEGLLSNAFDDITSIQHLSDNENDDDDTLDRHFRSITKPSRTKKSPQSNGFNASTPLTNNHNSNAHRIQLKDFTTKFKNKNFHDIVEEDTINDIDSLENDDNDLLSDLSLSDSNDRIKHLPNGHSETLLNLRNSESAHSDTQLKDLCILKEEVTQITKNHEILKQKYSKLQQLNYGNIQLIESLKSRINSLEEELHAEKEENVKERRQSVMLESKIISLEYQLSETQKSDFVTRNNEDQIKWFESLKAKHQKEIYNLRNDYEKKIENLNQIIASKDEELINNCNLIRNYKQEVNFFQEKYKKIESETKSLMRKEIDDVKDRVESNLLKSFDSSVVKLKNEWEQKLREDIDKIVQWFDNWESNQTSTDNLDFRFSRLIDLCDSLKRSNRKQEQHIQSQIDRLEEARRQLEKALLEVKMRNTSLSSTSSRSDLLADDGIINPSNNNANFLIRPPTKDNHNHLNHHHSNHNNQMKKYQTKTLIELNDQINDESNHFTNDVNNIIVKSSSTSSLNNEICNNNKKLLKNRYEKELKEIRENFEMELKFLKDQLLDKEEEALLLKRKSNKYKQHYQQLVDKHKQELSLLKNEFTKVMQNLLNSRDES</sequence>
<accession>A0A834VDW5</accession>
<dbReference type="Proteomes" id="UP000070412">
    <property type="component" value="Unassembled WGS sequence"/>
</dbReference>
<evidence type="ECO:0000256" key="2">
    <source>
        <dbReference type="SAM" id="MobiDB-lite"/>
    </source>
</evidence>
<protein>
    <submittedName>
        <fullName evidence="3 4">Uncharacterized protein</fullName>
    </submittedName>
</protein>
<feature type="region of interest" description="Disordered" evidence="2">
    <location>
        <begin position="49"/>
        <end position="93"/>
    </location>
</feature>
<reference evidence="3" key="2">
    <citation type="submission" date="2020-01" db="EMBL/GenBank/DDBJ databases">
        <authorList>
            <person name="Korhonen P.K.K."/>
            <person name="Guangxu M.G."/>
            <person name="Wang T.W."/>
            <person name="Stroehlein A.J.S."/>
            <person name="Young N.D."/>
            <person name="Ang C.-S.A."/>
            <person name="Fernando D.W.F."/>
            <person name="Lu H.L."/>
            <person name="Taylor S.T."/>
            <person name="Ehtesham M.E.M."/>
            <person name="Najaraj S.H.N."/>
            <person name="Harsha G.H.G."/>
            <person name="Madugundu A.M."/>
            <person name="Renuse S.R."/>
            <person name="Holt D.H."/>
            <person name="Pandey A.P."/>
            <person name="Papenfuss A.P."/>
            <person name="Gasser R.B.G."/>
            <person name="Fischer K.F."/>
        </authorList>
    </citation>
    <scope>NUCLEOTIDE SEQUENCE</scope>
    <source>
        <strain evidence="3">SSS_KF_BRIS2020</strain>
    </source>
</reference>
<proteinExistence type="predicted"/>